<sequence>SSSSSKPHKPAFPQIILQNPILNFPNPPEIPLLASSSPLTRRTSVFGHPTTGRRSSPPSLISSNPFEI</sequence>
<organism evidence="2">
    <name type="scientific">Cucumis melo</name>
    <name type="common">Muskmelon</name>
    <dbReference type="NCBI Taxonomy" id="3656"/>
    <lineage>
        <taxon>Eukaryota</taxon>
        <taxon>Viridiplantae</taxon>
        <taxon>Streptophyta</taxon>
        <taxon>Embryophyta</taxon>
        <taxon>Tracheophyta</taxon>
        <taxon>Spermatophyta</taxon>
        <taxon>Magnoliopsida</taxon>
        <taxon>eudicotyledons</taxon>
        <taxon>Gunneridae</taxon>
        <taxon>Pentapetalae</taxon>
        <taxon>rosids</taxon>
        <taxon>fabids</taxon>
        <taxon>Cucurbitales</taxon>
        <taxon>Cucurbitaceae</taxon>
        <taxon>Benincaseae</taxon>
        <taxon>Cucumis</taxon>
    </lineage>
</organism>
<evidence type="ECO:0000256" key="1">
    <source>
        <dbReference type="SAM" id="MobiDB-lite"/>
    </source>
</evidence>
<name>A0A9I9EE11_CUCME</name>
<dbReference type="Gramene" id="MELO3C032506.2.1">
    <property type="protein sequence ID" value="MELO3C032506.2.1"/>
    <property type="gene ID" value="MELO3C032506.2"/>
</dbReference>
<reference evidence="2" key="1">
    <citation type="submission" date="2023-03" db="UniProtKB">
        <authorList>
            <consortium name="EnsemblPlants"/>
        </authorList>
    </citation>
    <scope>IDENTIFICATION</scope>
</reference>
<accession>A0A9I9EE11</accession>
<dbReference type="AlphaFoldDB" id="A0A9I9EE11"/>
<feature type="region of interest" description="Disordered" evidence="1">
    <location>
        <begin position="41"/>
        <end position="68"/>
    </location>
</feature>
<feature type="compositionally biased region" description="Polar residues" evidence="1">
    <location>
        <begin position="52"/>
        <end position="68"/>
    </location>
</feature>
<evidence type="ECO:0000313" key="2">
    <source>
        <dbReference type="EnsemblPlants" id="MELO3C032506.2.1"/>
    </source>
</evidence>
<protein>
    <submittedName>
        <fullName evidence="2">Uncharacterized protein</fullName>
    </submittedName>
</protein>
<dbReference type="EnsemblPlants" id="MELO3C032506.2.1">
    <property type="protein sequence ID" value="MELO3C032506.2.1"/>
    <property type="gene ID" value="MELO3C032506.2"/>
</dbReference>
<proteinExistence type="predicted"/>